<reference evidence="2 3" key="1">
    <citation type="submission" date="2024-01" db="EMBL/GenBank/DDBJ databases">
        <title>The genomes of 5 underutilized Papilionoideae crops provide insights into root nodulation and disease resistanc.</title>
        <authorList>
            <person name="Yuan L."/>
        </authorList>
    </citation>
    <scope>NUCLEOTIDE SEQUENCE [LARGE SCALE GENOMIC DNA]</scope>
    <source>
        <strain evidence="2">ZHUSHIDOU_FW_LH</strain>
        <tissue evidence="2">Leaf</tissue>
    </source>
</reference>
<evidence type="ECO:0000313" key="2">
    <source>
        <dbReference type="EMBL" id="KAK7258737.1"/>
    </source>
</evidence>
<proteinExistence type="predicted"/>
<evidence type="ECO:0000313" key="3">
    <source>
        <dbReference type="Proteomes" id="UP001372338"/>
    </source>
</evidence>
<dbReference type="Proteomes" id="UP001372338">
    <property type="component" value="Unassembled WGS sequence"/>
</dbReference>
<gene>
    <name evidence="2" type="ORF">RIF29_24320</name>
</gene>
<keyword evidence="3" id="KW-1185">Reference proteome</keyword>
<name>A0AAN9EJI2_CROPI</name>
<protein>
    <submittedName>
        <fullName evidence="2">Uncharacterized protein</fullName>
    </submittedName>
</protein>
<feature type="region of interest" description="Disordered" evidence="1">
    <location>
        <begin position="1"/>
        <end position="36"/>
    </location>
</feature>
<organism evidence="2 3">
    <name type="scientific">Crotalaria pallida</name>
    <name type="common">Smooth rattlebox</name>
    <name type="synonym">Crotalaria striata</name>
    <dbReference type="NCBI Taxonomy" id="3830"/>
    <lineage>
        <taxon>Eukaryota</taxon>
        <taxon>Viridiplantae</taxon>
        <taxon>Streptophyta</taxon>
        <taxon>Embryophyta</taxon>
        <taxon>Tracheophyta</taxon>
        <taxon>Spermatophyta</taxon>
        <taxon>Magnoliopsida</taxon>
        <taxon>eudicotyledons</taxon>
        <taxon>Gunneridae</taxon>
        <taxon>Pentapetalae</taxon>
        <taxon>rosids</taxon>
        <taxon>fabids</taxon>
        <taxon>Fabales</taxon>
        <taxon>Fabaceae</taxon>
        <taxon>Papilionoideae</taxon>
        <taxon>50 kb inversion clade</taxon>
        <taxon>genistoids sensu lato</taxon>
        <taxon>core genistoids</taxon>
        <taxon>Crotalarieae</taxon>
        <taxon>Crotalaria</taxon>
    </lineage>
</organism>
<feature type="compositionally biased region" description="Basic and acidic residues" evidence="1">
    <location>
        <begin position="14"/>
        <end position="29"/>
    </location>
</feature>
<comment type="caution">
    <text evidence="2">The sequence shown here is derived from an EMBL/GenBank/DDBJ whole genome shotgun (WGS) entry which is preliminary data.</text>
</comment>
<sequence length="77" mass="8553">MACGCSTKRRKGKENRLQKSEKWRSHDRTPSPSPRLAVASPCFAVACYSFKINDVNVNVTSSGDHVNLDEDNDTGMH</sequence>
<evidence type="ECO:0000256" key="1">
    <source>
        <dbReference type="SAM" id="MobiDB-lite"/>
    </source>
</evidence>
<dbReference type="AlphaFoldDB" id="A0AAN9EJI2"/>
<dbReference type="EMBL" id="JAYWIO010000005">
    <property type="protein sequence ID" value="KAK7258737.1"/>
    <property type="molecule type" value="Genomic_DNA"/>
</dbReference>
<accession>A0AAN9EJI2</accession>